<sequence>MRHAVVQGASLTGAVSSGPRWPVVMRRAARIACYGLVGSILMLGGATTQARIGPIVPEDSVAVDTAPGARPVSAWTEFCQRLPDECTVDVAEPALIPLDAALWRTLSSVNRRVNERIKPITDQAHWGVVDRWDFPDDGFGDCEDYQLLKRRMLVQRGLPRRALRMTVVIDEIGEGHAVLMVRTDRGDFILDNKTNTVMAWRRTPYAYIKREGQDGRAWVSLNGGGSPVATANR</sequence>
<dbReference type="Proteomes" id="UP001055057">
    <property type="component" value="Unassembled WGS sequence"/>
</dbReference>
<keyword evidence="2" id="KW-1185">Reference proteome</keyword>
<dbReference type="Gene3D" id="3.10.620.30">
    <property type="match status" value="1"/>
</dbReference>
<gene>
    <name evidence="1" type="ORF">MPOCJGCO_0706</name>
</gene>
<evidence type="ECO:0000313" key="1">
    <source>
        <dbReference type="EMBL" id="GJE58624.1"/>
    </source>
</evidence>
<comment type="caution">
    <text evidence="1">The sequence shown here is derived from an EMBL/GenBank/DDBJ whole genome shotgun (WGS) entry which is preliminary data.</text>
</comment>
<dbReference type="EMBL" id="BPRB01000041">
    <property type="protein sequence ID" value="GJE58624.1"/>
    <property type="molecule type" value="Genomic_DNA"/>
</dbReference>
<reference evidence="1" key="1">
    <citation type="journal article" date="2021" name="Front. Microbiol.">
        <title>Comprehensive Comparative Genomics and Phenotyping of Methylobacterium Species.</title>
        <authorList>
            <person name="Alessa O."/>
            <person name="Ogura Y."/>
            <person name="Fujitani Y."/>
            <person name="Takami H."/>
            <person name="Hayashi T."/>
            <person name="Sahin N."/>
            <person name="Tani A."/>
        </authorList>
    </citation>
    <scope>NUCLEOTIDE SEQUENCE</scope>
    <source>
        <strain evidence="1">DSM 23632</strain>
    </source>
</reference>
<dbReference type="RefSeq" id="WP_238181248.1">
    <property type="nucleotide sequence ID" value="NZ_BPRB01000041.1"/>
</dbReference>
<dbReference type="PANTHER" id="PTHR39327">
    <property type="match status" value="1"/>
</dbReference>
<evidence type="ECO:0000313" key="2">
    <source>
        <dbReference type="Proteomes" id="UP001055057"/>
    </source>
</evidence>
<name>A0ABQ4TVW0_9HYPH</name>
<organism evidence="1 2">
    <name type="scientific">Methylobacterium trifolii</name>
    <dbReference type="NCBI Taxonomy" id="1003092"/>
    <lineage>
        <taxon>Bacteria</taxon>
        <taxon>Pseudomonadati</taxon>
        <taxon>Pseudomonadota</taxon>
        <taxon>Alphaproteobacteria</taxon>
        <taxon>Hyphomicrobiales</taxon>
        <taxon>Methylobacteriaceae</taxon>
        <taxon>Methylobacterium</taxon>
    </lineage>
</organism>
<protein>
    <recommendedName>
        <fullName evidence="3">Transglutaminase</fullName>
    </recommendedName>
</protein>
<dbReference type="PANTHER" id="PTHR39327:SF1">
    <property type="entry name" value="BLR5470 PROTEIN"/>
    <property type="match status" value="1"/>
</dbReference>
<evidence type="ECO:0008006" key="3">
    <source>
        <dbReference type="Google" id="ProtNLM"/>
    </source>
</evidence>
<dbReference type="InterPro" id="IPR010319">
    <property type="entry name" value="Transglutaminase-like_Cys_pept"/>
</dbReference>
<dbReference type="Pfam" id="PF06035">
    <property type="entry name" value="Peptidase_C93"/>
    <property type="match status" value="1"/>
</dbReference>
<reference evidence="1" key="2">
    <citation type="submission" date="2021-08" db="EMBL/GenBank/DDBJ databases">
        <authorList>
            <person name="Tani A."/>
            <person name="Ola A."/>
            <person name="Ogura Y."/>
            <person name="Katsura K."/>
            <person name="Hayashi T."/>
        </authorList>
    </citation>
    <scope>NUCLEOTIDE SEQUENCE</scope>
    <source>
        <strain evidence="1">DSM 23632</strain>
    </source>
</reference>
<accession>A0ABQ4TVW0</accession>
<proteinExistence type="predicted"/>